<dbReference type="Proteomes" id="UP000807769">
    <property type="component" value="Unassembled WGS sequence"/>
</dbReference>
<dbReference type="AlphaFoldDB" id="A0A9P7JKM0"/>
<accession>A0A9P7JKM0</accession>
<sequence length="113" mass="12885">MKRQRGQKVAEDNDIGEWPTHTLEAREVLDESSRTHYATLLAAFAFDGAVIEPGGYGRHLKGALVQVYFTLRHIKGERTNTFRAKITAIRILVPPPRIKTRRCIVQTDDRVDQ</sequence>
<gene>
    <name evidence="1" type="ORF">BJ212DRAFT_1312482</name>
</gene>
<dbReference type="GeneID" id="64628070"/>
<keyword evidence="2" id="KW-1185">Reference proteome</keyword>
<organism evidence="1 2">
    <name type="scientific">Suillus subaureus</name>
    <dbReference type="NCBI Taxonomy" id="48587"/>
    <lineage>
        <taxon>Eukaryota</taxon>
        <taxon>Fungi</taxon>
        <taxon>Dikarya</taxon>
        <taxon>Basidiomycota</taxon>
        <taxon>Agaricomycotina</taxon>
        <taxon>Agaricomycetes</taxon>
        <taxon>Agaricomycetidae</taxon>
        <taxon>Boletales</taxon>
        <taxon>Suillineae</taxon>
        <taxon>Suillaceae</taxon>
        <taxon>Suillus</taxon>
    </lineage>
</organism>
<dbReference type="EMBL" id="JABBWG010000001">
    <property type="protein sequence ID" value="KAG1827457.1"/>
    <property type="molecule type" value="Genomic_DNA"/>
</dbReference>
<dbReference type="RefSeq" id="XP_041200304.1">
    <property type="nucleotide sequence ID" value="XM_041334053.1"/>
</dbReference>
<proteinExistence type="predicted"/>
<reference evidence="1" key="1">
    <citation type="journal article" date="2020" name="New Phytol.">
        <title>Comparative genomics reveals dynamic genome evolution in host specialist ectomycorrhizal fungi.</title>
        <authorList>
            <person name="Lofgren L.A."/>
            <person name="Nguyen N.H."/>
            <person name="Vilgalys R."/>
            <person name="Ruytinx J."/>
            <person name="Liao H.L."/>
            <person name="Branco S."/>
            <person name="Kuo A."/>
            <person name="LaButti K."/>
            <person name="Lipzen A."/>
            <person name="Andreopoulos W."/>
            <person name="Pangilinan J."/>
            <person name="Riley R."/>
            <person name="Hundley H."/>
            <person name="Na H."/>
            <person name="Barry K."/>
            <person name="Grigoriev I.V."/>
            <person name="Stajich J.E."/>
            <person name="Kennedy P.G."/>
        </authorList>
    </citation>
    <scope>NUCLEOTIDE SEQUENCE</scope>
    <source>
        <strain evidence="1">MN1</strain>
    </source>
</reference>
<evidence type="ECO:0000313" key="1">
    <source>
        <dbReference type="EMBL" id="KAG1827457.1"/>
    </source>
</evidence>
<dbReference type="OrthoDB" id="3182026at2759"/>
<evidence type="ECO:0000313" key="2">
    <source>
        <dbReference type="Proteomes" id="UP000807769"/>
    </source>
</evidence>
<name>A0A9P7JKM0_9AGAM</name>
<protein>
    <submittedName>
        <fullName evidence="1">Uncharacterized protein</fullName>
    </submittedName>
</protein>
<comment type="caution">
    <text evidence="1">The sequence shown here is derived from an EMBL/GenBank/DDBJ whole genome shotgun (WGS) entry which is preliminary data.</text>
</comment>